<dbReference type="EMBL" id="CP003811">
    <property type="protein sequence ID" value="AIQ91570.1"/>
    <property type="molecule type" value="Genomic_DNA"/>
</dbReference>
<dbReference type="AlphaFoldDB" id="A0A089NYE9"/>
<dbReference type="InterPro" id="IPR025444">
    <property type="entry name" value="Monooxy_af470"/>
</dbReference>
<accession>A0A089NYE9</accession>
<dbReference type="GeneID" id="96603431"/>
<dbReference type="KEGG" id="mor:MOC_3815"/>
<dbReference type="eggNOG" id="ENOG5031YI3">
    <property type="taxonomic scope" value="Bacteria"/>
</dbReference>
<dbReference type="RefSeq" id="WP_236952971.1">
    <property type="nucleotide sequence ID" value="NZ_CP003811.1"/>
</dbReference>
<proteinExistence type="predicted"/>
<dbReference type="STRING" id="693986.MOC_3815"/>
<protein>
    <submittedName>
        <fullName evidence="1">Protein of unassigned function</fullName>
    </submittedName>
</protein>
<name>A0A089NYE9_9HYPH</name>
<evidence type="ECO:0000313" key="1">
    <source>
        <dbReference type="EMBL" id="AIQ91570.1"/>
    </source>
</evidence>
<evidence type="ECO:0000313" key="2">
    <source>
        <dbReference type="Proteomes" id="UP000029492"/>
    </source>
</evidence>
<dbReference type="Proteomes" id="UP000029492">
    <property type="component" value="Chromosome"/>
</dbReference>
<keyword evidence="2" id="KW-1185">Reference proteome</keyword>
<dbReference type="HOGENOM" id="CLU_109716_0_0_5"/>
<dbReference type="Pfam" id="PF13826">
    <property type="entry name" value="Monooxy_af470-like"/>
    <property type="match status" value="1"/>
</dbReference>
<sequence>MGTSMGANRHERVPDFSGYPDLVVIYLGMKVRTLAGVRTLLGFGPRIATVGAERPDGLLHYENNIIFSLRPLHLGMRWYWRDIDSMVAWAKSEPHRIWWRDFLRDTRGVGIWHETYHMRGGMEAIYNAVPGAVGFSAFMPMQEARGSLATRHARHATSDLHDLPSGNAPETSVSR</sequence>
<organism evidence="1 2">
    <name type="scientific">Methylobacterium oryzae CBMB20</name>
    <dbReference type="NCBI Taxonomy" id="693986"/>
    <lineage>
        <taxon>Bacteria</taxon>
        <taxon>Pseudomonadati</taxon>
        <taxon>Pseudomonadota</taxon>
        <taxon>Alphaproteobacteria</taxon>
        <taxon>Hyphomicrobiales</taxon>
        <taxon>Methylobacteriaceae</taxon>
        <taxon>Methylobacterium</taxon>
    </lineage>
</organism>
<gene>
    <name evidence="1" type="ORF">MOC_3815</name>
</gene>
<reference evidence="1 2" key="1">
    <citation type="journal article" date="2014" name="PLoS ONE">
        <title>Genome Information of Methylobacterium oryzae, a Plant-Probiotic Methylotroph in the Phyllosphere.</title>
        <authorList>
            <person name="Kwak M.J."/>
            <person name="Jeong H."/>
            <person name="Madhaiyan M."/>
            <person name="Lee Y."/>
            <person name="Sa T.M."/>
            <person name="Oh T.K."/>
            <person name="Kim J.F."/>
        </authorList>
    </citation>
    <scope>NUCLEOTIDE SEQUENCE [LARGE SCALE GENOMIC DNA]</scope>
    <source>
        <strain evidence="1 2">CBMB20</strain>
    </source>
</reference>